<dbReference type="CDD" id="cd10017">
    <property type="entry name" value="B3_DNA"/>
    <property type="match status" value="1"/>
</dbReference>
<feature type="domain" description="TF-B3" evidence="7">
    <location>
        <begin position="31"/>
        <end position="94"/>
    </location>
</feature>
<evidence type="ECO:0000313" key="9">
    <source>
        <dbReference type="Proteomes" id="UP000187203"/>
    </source>
</evidence>
<dbReference type="STRING" id="93759.A0A1R3FZ56"/>
<dbReference type="EMBL" id="AWUE01024319">
    <property type="protein sequence ID" value="OMO51096.1"/>
    <property type="molecule type" value="Genomic_DNA"/>
</dbReference>
<keyword evidence="2" id="KW-0805">Transcription regulation</keyword>
<evidence type="ECO:0000256" key="2">
    <source>
        <dbReference type="ARBA" id="ARBA00023015"/>
    </source>
</evidence>
<name>A0A1R3FZ56_9ROSI</name>
<evidence type="ECO:0000256" key="5">
    <source>
        <dbReference type="ARBA" id="ARBA00023242"/>
    </source>
</evidence>
<evidence type="ECO:0000256" key="3">
    <source>
        <dbReference type="ARBA" id="ARBA00023125"/>
    </source>
</evidence>
<dbReference type="PROSITE" id="PS50863">
    <property type="entry name" value="B3"/>
    <property type="match status" value="1"/>
</dbReference>
<gene>
    <name evidence="8" type="ORF">COLO4_37811</name>
</gene>
<accession>A0A1R3FZ56</accession>
<sequence length="126" mass="14648">MAYSTTSKSVPAVKESKSLHFFKLISADSGLNDLLILPNGKKFEVGLKKDADGRIWFHDKWDEFVEYSSIRPKYFLVFKYERNSTFKVIIMDRSSCDIKYPNHPHQELNNGDNIDRHSSIGHQPRQ</sequence>
<evidence type="ECO:0000313" key="8">
    <source>
        <dbReference type="EMBL" id="OMO51096.1"/>
    </source>
</evidence>
<evidence type="ECO:0000259" key="7">
    <source>
        <dbReference type="PROSITE" id="PS50863"/>
    </source>
</evidence>
<comment type="subcellular location">
    <subcellularLocation>
        <location evidence="1">Nucleus</location>
    </subcellularLocation>
</comment>
<dbReference type="AlphaFoldDB" id="A0A1R3FZ56"/>
<dbReference type="Proteomes" id="UP000187203">
    <property type="component" value="Unassembled WGS sequence"/>
</dbReference>
<evidence type="ECO:0000256" key="1">
    <source>
        <dbReference type="ARBA" id="ARBA00004123"/>
    </source>
</evidence>
<dbReference type="InterPro" id="IPR015300">
    <property type="entry name" value="DNA-bd_pseudobarrel_sf"/>
</dbReference>
<keyword evidence="4" id="KW-0804">Transcription</keyword>
<dbReference type="SUPFAM" id="SSF101936">
    <property type="entry name" value="DNA-binding pseudobarrel domain"/>
    <property type="match status" value="1"/>
</dbReference>
<keyword evidence="3" id="KW-0238">DNA-binding</keyword>
<comment type="caution">
    <text evidence="8">The sequence shown here is derived from an EMBL/GenBank/DDBJ whole genome shotgun (WGS) entry which is preliminary data.</text>
</comment>
<dbReference type="InterPro" id="IPR003340">
    <property type="entry name" value="B3_DNA-bd"/>
</dbReference>
<dbReference type="PANTHER" id="PTHR31920">
    <property type="entry name" value="B3 DOMAIN-CONTAINING"/>
    <property type="match status" value="1"/>
</dbReference>
<evidence type="ECO:0000256" key="6">
    <source>
        <dbReference type="SAM" id="MobiDB-lite"/>
    </source>
</evidence>
<dbReference type="PANTHER" id="PTHR31920:SF141">
    <property type="entry name" value="TF-B3 DOMAIN-CONTAINING PROTEIN"/>
    <property type="match status" value="1"/>
</dbReference>
<dbReference type="InterPro" id="IPR050655">
    <property type="entry name" value="Plant_B3_domain"/>
</dbReference>
<feature type="region of interest" description="Disordered" evidence="6">
    <location>
        <begin position="101"/>
        <end position="126"/>
    </location>
</feature>
<proteinExistence type="predicted"/>
<dbReference type="Gene3D" id="2.40.330.10">
    <property type="entry name" value="DNA-binding pseudobarrel domain"/>
    <property type="match status" value="1"/>
</dbReference>
<dbReference type="GO" id="GO:0005634">
    <property type="term" value="C:nucleus"/>
    <property type="evidence" value="ECO:0007669"/>
    <property type="project" value="UniProtKB-SubCell"/>
</dbReference>
<dbReference type="GO" id="GO:0003677">
    <property type="term" value="F:DNA binding"/>
    <property type="evidence" value="ECO:0007669"/>
    <property type="project" value="UniProtKB-KW"/>
</dbReference>
<protein>
    <recommendedName>
        <fullName evidence="7">TF-B3 domain-containing protein</fullName>
    </recommendedName>
</protein>
<keyword evidence="5" id="KW-0539">Nucleus</keyword>
<organism evidence="8 9">
    <name type="scientific">Corchorus olitorius</name>
    <dbReference type="NCBI Taxonomy" id="93759"/>
    <lineage>
        <taxon>Eukaryota</taxon>
        <taxon>Viridiplantae</taxon>
        <taxon>Streptophyta</taxon>
        <taxon>Embryophyta</taxon>
        <taxon>Tracheophyta</taxon>
        <taxon>Spermatophyta</taxon>
        <taxon>Magnoliopsida</taxon>
        <taxon>eudicotyledons</taxon>
        <taxon>Gunneridae</taxon>
        <taxon>Pentapetalae</taxon>
        <taxon>rosids</taxon>
        <taxon>malvids</taxon>
        <taxon>Malvales</taxon>
        <taxon>Malvaceae</taxon>
        <taxon>Grewioideae</taxon>
        <taxon>Apeibeae</taxon>
        <taxon>Corchorus</taxon>
    </lineage>
</organism>
<reference evidence="9" key="1">
    <citation type="submission" date="2013-09" db="EMBL/GenBank/DDBJ databases">
        <title>Corchorus olitorius genome sequencing.</title>
        <authorList>
            <person name="Alam M."/>
            <person name="Haque M.S."/>
            <person name="Islam M.S."/>
            <person name="Emdad E.M."/>
            <person name="Islam M.M."/>
            <person name="Ahmed B."/>
            <person name="Halim A."/>
            <person name="Hossen Q.M.M."/>
            <person name="Hossain M.Z."/>
            <person name="Ahmed R."/>
            <person name="Khan M.M."/>
            <person name="Islam R."/>
            <person name="Rashid M.M."/>
            <person name="Khan S.A."/>
            <person name="Rahman M.S."/>
            <person name="Alam M."/>
            <person name="Yahiya A.S."/>
            <person name="Khan M.S."/>
            <person name="Azam M.S."/>
            <person name="Haque T."/>
            <person name="Lashkar M.Z.H."/>
            <person name="Akhand A.I."/>
            <person name="Morshed G."/>
            <person name="Roy S."/>
            <person name="Uddin K.S."/>
            <person name="Rabeya T."/>
            <person name="Hossain A.S."/>
            <person name="Chowdhury A."/>
            <person name="Snigdha A.R."/>
            <person name="Mortoza M.S."/>
            <person name="Matin S.A."/>
            <person name="Hoque S.M.E."/>
            <person name="Islam M.K."/>
            <person name="Roy D.K."/>
            <person name="Haider R."/>
            <person name="Moosa M.M."/>
            <person name="Elias S.M."/>
            <person name="Hasan A.M."/>
            <person name="Jahan S."/>
            <person name="Shafiuddin M."/>
            <person name="Mahmood N."/>
            <person name="Shommy N.S."/>
        </authorList>
    </citation>
    <scope>NUCLEOTIDE SEQUENCE [LARGE SCALE GENOMIC DNA]</scope>
    <source>
        <strain evidence="9">cv. O-4</strain>
    </source>
</reference>
<evidence type="ECO:0000256" key="4">
    <source>
        <dbReference type="ARBA" id="ARBA00023163"/>
    </source>
</evidence>
<keyword evidence="9" id="KW-1185">Reference proteome</keyword>
<dbReference type="OrthoDB" id="623918at2759"/>